<proteinExistence type="predicted"/>
<dbReference type="AlphaFoldDB" id="B6VBE9"/>
<protein>
    <submittedName>
        <fullName evidence="2">Uncharacterized protein</fullName>
    </submittedName>
</protein>
<name>B6VBE9_CAEBE</name>
<organism evidence="2">
    <name type="scientific">Caenorhabditis brenneri</name>
    <name type="common">Nematode worm</name>
    <dbReference type="NCBI Taxonomy" id="135651"/>
    <lineage>
        <taxon>Eukaryota</taxon>
        <taxon>Metazoa</taxon>
        <taxon>Ecdysozoa</taxon>
        <taxon>Nematoda</taxon>
        <taxon>Chromadorea</taxon>
        <taxon>Rhabditida</taxon>
        <taxon>Rhabditina</taxon>
        <taxon>Rhabditomorpha</taxon>
        <taxon>Rhabditoidea</taxon>
        <taxon>Rhabditidae</taxon>
        <taxon>Peloderinae</taxon>
        <taxon>Caenorhabditis</taxon>
    </lineage>
</organism>
<sequence length="42" mass="4809">MDTQLPYTQDADANEESAVEREEEEEIQETGIIGCIEMFDKT</sequence>
<evidence type="ECO:0000313" key="2">
    <source>
        <dbReference type="EMBL" id="ACI49042.1"/>
    </source>
</evidence>
<evidence type="ECO:0000256" key="1">
    <source>
        <dbReference type="SAM" id="MobiDB-lite"/>
    </source>
</evidence>
<gene>
    <name evidence="2" type="ORF">Cbre_JD07.009</name>
</gene>
<reference evidence="2" key="1">
    <citation type="journal article" date="2008" name="Genome Res.">
        <title>Multigenome DNA sequence conservation identifies Hox cis-regulatory elements.</title>
        <authorList>
            <person name="Kuntz S.G."/>
            <person name="Schwarz E.M."/>
            <person name="DeModena J.A."/>
            <person name="De Buysscher T."/>
            <person name="Trout D."/>
            <person name="Shizuya H."/>
            <person name="Sternberg P.W."/>
            <person name="Wold B.J."/>
        </authorList>
    </citation>
    <scope>NUCLEOTIDE SEQUENCE</scope>
    <source>
        <strain evidence="2">CB5161</strain>
    </source>
</reference>
<feature type="region of interest" description="Disordered" evidence="1">
    <location>
        <begin position="1"/>
        <end position="28"/>
    </location>
</feature>
<dbReference type="EMBL" id="FJ362359">
    <property type="protein sequence ID" value="ACI49042.1"/>
    <property type="molecule type" value="Genomic_DNA"/>
</dbReference>
<feature type="compositionally biased region" description="Acidic residues" evidence="1">
    <location>
        <begin position="12"/>
        <end position="28"/>
    </location>
</feature>
<accession>B6VBE9</accession>